<dbReference type="PANTHER" id="PTHR30606:SF9">
    <property type="entry name" value="LIPID A BIOSYNTHESIS LAUROYLTRANSFERASE"/>
    <property type="match status" value="1"/>
</dbReference>
<reference evidence="8" key="1">
    <citation type="journal article" date="2016" name="Front. Microbiol.">
        <title>Genome Sequence of the Piezophilic, Mesophilic Sulfate-Reducing Bacterium Desulfovibrio indicus J2T.</title>
        <authorList>
            <person name="Cao J."/>
            <person name="Maignien L."/>
            <person name="Shao Z."/>
            <person name="Alain K."/>
            <person name="Jebbar M."/>
        </authorList>
    </citation>
    <scope>NUCLEOTIDE SEQUENCE</scope>
    <source>
        <strain evidence="8">DSM 16372</strain>
    </source>
</reference>
<dbReference type="Pfam" id="PF03279">
    <property type="entry name" value="Lip_A_acyltrans"/>
    <property type="match status" value="1"/>
</dbReference>
<feature type="compositionally biased region" description="Pro residues" evidence="7">
    <location>
        <begin position="326"/>
        <end position="336"/>
    </location>
</feature>
<dbReference type="CDD" id="cd07984">
    <property type="entry name" value="LPLAT_LABLAT-like"/>
    <property type="match status" value="1"/>
</dbReference>
<evidence type="ECO:0000313" key="8">
    <source>
        <dbReference type="EMBL" id="GJD89339.1"/>
    </source>
</evidence>
<sequence>MPGARVVAGTPRVTGFVLLRLALVLKRNLPRLAGLAMIPLIRGLFWLARLLGAERASRVGGWITRTIGPFLPAHRIATANLRAAFPERDEAAIHALALEAWDNLGRTGAEYAHLHTLFDLDPADLSASGRITVAGETHFADLRDDGKPGLIFSAHLANWELPAICAAQFGLDATAIFRPPNDAASARLVQEVRRQTMGGLAAAGQGAVFAMQGVVERGGHLGQLIDQHFTRGVVVEFFGKPVLVNPLLGKLARHYECPVHGARVVRRDGTRFHLELTPPLDLPRDASGAIDVQGAMQAMTRVIEGWIRENPGQWLWMHRRWRPAMLPKPKPAPAPAPCTAAPAGAPEDRATVMTGNDRATVS</sequence>
<evidence type="ECO:0000256" key="2">
    <source>
        <dbReference type="ARBA" id="ARBA00022475"/>
    </source>
</evidence>
<accession>A0AAV4ZN36</accession>
<keyword evidence="2" id="KW-1003">Cell membrane</keyword>
<evidence type="ECO:0000256" key="1">
    <source>
        <dbReference type="ARBA" id="ARBA00004533"/>
    </source>
</evidence>
<keyword evidence="5" id="KW-0472">Membrane</keyword>
<keyword evidence="6" id="KW-0012">Acyltransferase</keyword>
<protein>
    <submittedName>
        <fullName evidence="8">Lipid A biosynthesis lauroyltransferase</fullName>
    </submittedName>
</protein>
<organism evidence="8 9">
    <name type="scientific">Methylobacterium hispanicum</name>
    <dbReference type="NCBI Taxonomy" id="270350"/>
    <lineage>
        <taxon>Bacteria</taxon>
        <taxon>Pseudomonadati</taxon>
        <taxon>Pseudomonadota</taxon>
        <taxon>Alphaproteobacteria</taxon>
        <taxon>Hyphomicrobiales</taxon>
        <taxon>Methylobacteriaceae</taxon>
        <taxon>Methylobacterium</taxon>
    </lineage>
</organism>
<dbReference type="PANTHER" id="PTHR30606">
    <property type="entry name" value="LIPID A BIOSYNTHESIS LAUROYL ACYLTRANSFERASE"/>
    <property type="match status" value="1"/>
</dbReference>
<dbReference type="GO" id="GO:0016746">
    <property type="term" value="F:acyltransferase activity"/>
    <property type="evidence" value="ECO:0007669"/>
    <property type="project" value="UniProtKB-KW"/>
</dbReference>
<keyword evidence="9" id="KW-1185">Reference proteome</keyword>
<evidence type="ECO:0000313" key="9">
    <source>
        <dbReference type="Proteomes" id="UP001055247"/>
    </source>
</evidence>
<evidence type="ECO:0000256" key="3">
    <source>
        <dbReference type="ARBA" id="ARBA00022519"/>
    </source>
</evidence>
<dbReference type="GO" id="GO:0005886">
    <property type="term" value="C:plasma membrane"/>
    <property type="evidence" value="ECO:0007669"/>
    <property type="project" value="UniProtKB-SubCell"/>
</dbReference>
<evidence type="ECO:0000256" key="4">
    <source>
        <dbReference type="ARBA" id="ARBA00022679"/>
    </source>
</evidence>
<feature type="region of interest" description="Disordered" evidence="7">
    <location>
        <begin position="326"/>
        <end position="362"/>
    </location>
</feature>
<comment type="caution">
    <text evidence="8">The sequence shown here is derived from an EMBL/GenBank/DDBJ whole genome shotgun (WGS) entry which is preliminary data.</text>
</comment>
<dbReference type="Proteomes" id="UP001055247">
    <property type="component" value="Unassembled WGS sequence"/>
</dbReference>
<proteinExistence type="predicted"/>
<keyword evidence="3" id="KW-0997">Cell inner membrane</keyword>
<dbReference type="InterPro" id="IPR004960">
    <property type="entry name" value="LipA_acyltrans"/>
</dbReference>
<name>A0AAV4ZN36_9HYPH</name>
<dbReference type="AlphaFoldDB" id="A0AAV4ZN36"/>
<feature type="compositionally biased region" description="Polar residues" evidence="7">
    <location>
        <begin position="353"/>
        <end position="362"/>
    </location>
</feature>
<evidence type="ECO:0000256" key="6">
    <source>
        <dbReference type="ARBA" id="ARBA00023315"/>
    </source>
</evidence>
<dbReference type="NCBIfam" id="NF005120">
    <property type="entry name" value="PRK06553.1"/>
    <property type="match status" value="1"/>
</dbReference>
<gene>
    <name evidence="8" type="primary">lpxL_1</name>
    <name evidence="8" type="ORF">BHAOGJBA_2865</name>
</gene>
<comment type="subcellular location">
    <subcellularLocation>
        <location evidence="1">Cell inner membrane</location>
    </subcellularLocation>
</comment>
<keyword evidence="4" id="KW-0808">Transferase</keyword>
<dbReference type="GO" id="GO:0009247">
    <property type="term" value="P:glycolipid biosynthetic process"/>
    <property type="evidence" value="ECO:0007669"/>
    <property type="project" value="UniProtKB-ARBA"/>
</dbReference>
<reference evidence="8" key="2">
    <citation type="submission" date="2021-08" db="EMBL/GenBank/DDBJ databases">
        <authorList>
            <person name="Tani A."/>
            <person name="Ola A."/>
            <person name="Ogura Y."/>
            <person name="Katsura K."/>
            <person name="Hayashi T."/>
        </authorList>
    </citation>
    <scope>NUCLEOTIDE SEQUENCE</scope>
    <source>
        <strain evidence="8">DSM 16372</strain>
    </source>
</reference>
<evidence type="ECO:0000256" key="5">
    <source>
        <dbReference type="ARBA" id="ARBA00023136"/>
    </source>
</evidence>
<evidence type="ECO:0000256" key="7">
    <source>
        <dbReference type="SAM" id="MobiDB-lite"/>
    </source>
</evidence>
<dbReference type="EMBL" id="BPQO01000011">
    <property type="protein sequence ID" value="GJD89339.1"/>
    <property type="molecule type" value="Genomic_DNA"/>
</dbReference>